<name>A0ABY1C0V8_9FIRM</name>
<dbReference type="Proteomes" id="UP000198970">
    <property type="component" value="Chromosome I"/>
</dbReference>
<reference evidence="1 2" key="1">
    <citation type="submission" date="2016-10" db="EMBL/GenBank/DDBJ databases">
        <authorList>
            <person name="Varghese N."/>
            <person name="Submissions S."/>
        </authorList>
    </citation>
    <scope>NUCLEOTIDE SEQUENCE [LARGE SCALE GENOMIC DNA]</scope>
    <source>
        <strain evidence="1 2">ATCC 19403</strain>
    </source>
</reference>
<gene>
    <name evidence="1" type="ORF">SAMN02745906_0071</name>
</gene>
<protein>
    <submittedName>
        <fullName evidence="1">Uncharacterized protein</fullName>
    </submittedName>
</protein>
<evidence type="ECO:0000313" key="2">
    <source>
        <dbReference type="Proteomes" id="UP000198970"/>
    </source>
</evidence>
<proteinExistence type="predicted"/>
<accession>A0ABY1C0V8</accession>
<dbReference type="EMBL" id="LT630003">
    <property type="protein sequence ID" value="SET49944.1"/>
    <property type="molecule type" value="Genomic_DNA"/>
</dbReference>
<organism evidence="1 2">
    <name type="scientific">Lacrimispora sphenoides JCM 1415</name>
    <dbReference type="NCBI Taxonomy" id="1297793"/>
    <lineage>
        <taxon>Bacteria</taxon>
        <taxon>Bacillati</taxon>
        <taxon>Bacillota</taxon>
        <taxon>Clostridia</taxon>
        <taxon>Lachnospirales</taxon>
        <taxon>Lachnospiraceae</taxon>
        <taxon>Lacrimispora</taxon>
    </lineage>
</organism>
<evidence type="ECO:0000313" key="1">
    <source>
        <dbReference type="EMBL" id="SET49944.1"/>
    </source>
</evidence>
<keyword evidence="2" id="KW-1185">Reference proteome</keyword>
<sequence length="214" mass="24482">MEHMQELIEKIAAAEDEVWYSRVLKNHPASCELSEEEEKEILFYSMEAAETYASEFKERYGNVSGVSLAGAMGLSIKRTTEELRRPFLYMGIFEPEEGTVMLNDSTLNAIKDFIKENDISEIIRTEVLEEVVLFHEIFHWIEENTPGIYTRSKMLKRPVWNLFPRSRGLDGAGEVGAIHFSKIMSGLPYSPCLYEMCLLIKTGVCSIDFFSSIL</sequence>